<evidence type="ECO:0000256" key="3">
    <source>
        <dbReference type="ARBA" id="ARBA00022737"/>
    </source>
</evidence>
<evidence type="ECO:0000256" key="4">
    <source>
        <dbReference type="ARBA" id="ARBA00023315"/>
    </source>
</evidence>
<feature type="binding site" evidence="6">
    <location>
        <position position="164"/>
    </location>
    <ligand>
        <name>acetyl-CoA</name>
        <dbReference type="ChEBI" id="CHEBI:57288"/>
    </ligand>
</feature>
<dbReference type="CDD" id="cd03360">
    <property type="entry name" value="LbH_AT_putative"/>
    <property type="match status" value="1"/>
</dbReference>
<evidence type="ECO:0000259" key="7">
    <source>
        <dbReference type="Pfam" id="PF17836"/>
    </source>
</evidence>
<evidence type="ECO:0000256" key="6">
    <source>
        <dbReference type="PIRSR" id="PIRSR620019-2"/>
    </source>
</evidence>
<sequence>MSPEMIRKIFLYGAGGHAKVILELLEVNGQRCAGIYDEYGAATQLLGYPVSGSLNDDFKAADSAMIIAVGNNLVRKKLAGKLAAEWATIIHPSANISSRCTIGRGTVVMAGVSINSEAGIGDHVIINTNCSVDHDCVLADYVHISPNAALAGNVRVGEGTHIGIGAAVIQGVKIGKWATIGAGSVIIRDVPDYAVVVGNPGRILRMNEPPEGLQEGK</sequence>
<dbReference type="STRING" id="104663.SAMN04488121_104329"/>
<dbReference type="Pfam" id="PF17836">
    <property type="entry name" value="PglD_N"/>
    <property type="match status" value="1"/>
</dbReference>
<reference evidence="8 9" key="1">
    <citation type="submission" date="2016-10" db="EMBL/GenBank/DDBJ databases">
        <authorList>
            <person name="de Groot N.N."/>
        </authorList>
    </citation>
    <scope>NUCLEOTIDE SEQUENCE [LARGE SCALE GENOMIC DNA]</scope>
    <source>
        <strain evidence="8 9">DSM 527</strain>
    </source>
</reference>
<keyword evidence="2 8" id="KW-0808">Transferase</keyword>
<organism evidence="8 9">
    <name type="scientific">Chitinophaga filiformis</name>
    <name type="common">Myxococcus filiformis</name>
    <name type="synonym">Flexibacter filiformis</name>
    <dbReference type="NCBI Taxonomy" id="104663"/>
    <lineage>
        <taxon>Bacteria</taxon>
        <taxon>Pseudomonadati</taxon>
        <taxon>Bacteroidota</taxon>
        <taxon>Chitinophagia</taxon>
        <taxon>Chitinophagales</taxon>
        <taxon>Chitinophagaceae</taxon>
        <taxon>Chitinophaga</taxon>
    </lineage>
</organism>
<dbReference type="Gene3D" id="3.40.50.20">
    <property type="match status" value="1"/>
</dbReference>
<dbReference type="EMBL" id="FNBN01000004">
    <property type="protein sequence ID" value="SDG45452.1"/>
    <property type="molecule type" value="Genomic_DNA"/>
</dbReference>
<evidence type="ECO:0000313" key="9">
    <source>
        <dbReference type="Proteomes" id="UP000199045"/>
    </source>
</evidence>
<proteinExistence type="inferred from homology"/>
<protein>
    <submittedName>
        <fullName evidence="8">Sugar O-acyltransferase, sialic acid O-acetyltransferase NeuD family</fullName>
    </submittedName>
</protein>
<feature type="binding site" evidence="6">
    <location>
        <position position="70"/>
    </location>
    <ligand>
        <name>substrate</name>
    </ligand>
</feature>
<dbReference type="Gene3D" id="2.160.10.10">
    <property type="entry name" value="Hexapeptide repeat proteins"/>
    <property type="match status" value="1"/>
</dbReference>
<dbReference type="Pfam" id="PF00132">
    <property type="entry name" value="Hexapep"/>
    <property type="match status" value="1"/>
</dbReference>
<dbReference type="InterPro" id="IPR050179">
    <property type="entry name" value="Trans_hexapeptide_repeat"/>
</dbReference>
<dbReference type="InterPro" id="IPR011004">
    <property type="entry name" value="Trimer_LpxA-like_sf"/>
</dbReference>
<feature type="site" description="Increases basicity of active site His" evidence="5">
    <location>
        <position position="135"/>
    </location>
</feature>
<dbReference type="PANTHER" id="PTHR43300">
    <property type="entry name" value="ACETYLTRANSFERASE"/>
    <property type="match status" value="1"/>
</dbReference>
<accession>A0A1G7UCY5</accession>
<feature type="binding site" evidence="6">
    <location>
        <position position="143"/>
    </location>
    <ligand>
        <name>acetyl-CoA</name>
        <dbReference type="ChEBI" id="CHEBI:57288"/>
    </ligand>
</feature>
<dbReference type="GO" id="GO:0016746">
    <property type="term" value="F:acyltransferase activity"/>
    <property type="evidence" value="ECO:0007669"/>
    <property type="project" value="UniProtKB-KW"/>
</dbReference>
<keyword evidence="3" id="KW-0677">Repeat</keyword>
<evidence type="ECO:0000313" key="8">
    <source>
        <dbReference type="EMBL" id="SDG45452.1"/>
    </source>
</evidence>
<dbReference type="Proteomes" id="UP000199045">
    <property type="component" value="Unassembled WGS sequence"/>
</dbReference>
<feature type="domain" description="PglD N-terminal" evidence="7">
    <location>
        <begin position="8"/>
        <end position="82"/>
    </location>
</feature>
<gene>
    <name evidence="8" type="ORF">SAMN04488121_104329</name>
</gene>
<dbReference type="InterPro" id="IPR001451">
    <property type="entry name" value="Hexapep"/>
</dbReference>
<dbReference type="NCBIfam" id="TIGR03570">
    <property type="entry name" value="NeuD_NnaD"/>
    <property type="match status" value="1"/>
</dbReference>
<comment type="similarity">
    <text evidence="1">Belongs to the transferase hexapeptide repeat family.</text>
</comment>
<dbReference type="PROSITE" id="PS00101">
    <property type="entry name" value="HEXAPEP_TRANSFERASES"/>
    <property type="match status" value="1"/>
</dbReference>
<evidence type="ECO:0000256" key="2">
    <source>
        <dbReference type="ARBA" id="ARBA00022679"/>
    </source>
</evidence>
<dbReference type="SUPFAM" id="SSF51161">
    <property type="entry name" value="Trimeric LpxA-like enzymes"/>
    <property type="match status" value="1"/>
</dbReference>
<evidence type="ECO:0000256" key="1">
    <source>
        <dbReference type="ARBA" id="ARBA00007274"/>
    </source>
</evidence>
<feature type="active site" description="Proton acceptor" evidence="5">
    <location>
        <position position="134"/>
    </location>
</feature>
<dbReference type="PANTHER" id="PTHR43300:SF7">
    <property type="entry name" value="UDP-N-ACETYLBACILLOSAMINE N-ACETYLTRANSFERASE"/>
    <property type="match status" value="1"/>
</dbReference>
<evidence type="ECO:0000256" key="5">
    <source>
        <dbReference type="PIRSR" id="PIRSR620019-1"/>
    </source>
</evidence>
<dbReference type="InterPro" id="IPR020019">
    <property type="entry name" value="AcTrfase_PglD-like"/>
</dbReference>
<dbReference type="InterPro" id="IPR041561">
    <property type="entry name" value="PglD_N"/>
</dbReference>
<keyword evidence="4 8" id="KW-0012">Acyltransferase</keyword>
<name>A0A1G7UCY5_CHIFI</name>
<dbReference type="AlphaFoldDB" id="A0A1G7UCY5"/>
<dbReference type="InterPro" id="IPR018357">
    <property type="entry name" value="Hexapep_transf_CS"/>
</dbReference>